<dbReference type="Proteomes" id="UP000789342">
    <property type="component" value="Unassembled WGS sequence"/>
</dbReference>
<organism evidence="2 3">
    <name type="scientific">Acaulospora morrowiae</name>
    <dbReference type="NCBI Taxonomy" id="94023"/>
    <lineage>
        <taxon>Eukaryota</taxon>
        <taxon>Fungi</taxon>
        <taxon>Fungi incertae sedis</taxon>
        <taxon>Mucoromycota</taxon>
        <taxon>Glomeromycotina</taxon>
        <taxon>Glomeromycetes</taxon>
        <taxon>Diversisporales</taxon>
        <taxon>Acaulosporaceae</taxon>
        <taxon>Acaulospora</taxon>
    </lineage>
</organism>
<sequence>MGNLLACLLFKTVSRPDGIGRKDENQMKDTRPDRKEAREWEKERKSTKDITGPQVHFHQPIITDSTVVGNQEHQKEEKRTKIKITDEDEDKTETIDDNKDKIETTGKIETGDDYEDEVEEVLDRINLAKHIRSLPVISASVSTALYEAVIKHLSGQDSYMHADETPLSRAVARTFNELRYNVPDLAPQRTSEDEHCLSFLNPYITDFSEEK</sequence>
<gene>
    <name evidence="2" type="ORF">AMORRO_LOCUS7845</name>
</gene>
<accession>A0A9N9CJH9</accession>
<dbReference type="AlphaFoldDB" id="A0A9N9CJH9"/>
<reference evidence="2" key="1">
    <citation type="submission" date="2021-06" db="EMBL/GenBank/DDBJ databases">
        <authorList>
            <person name="Kallberg Y."/>
            <person name="Tangrot J."/>
            <person name="Rosling A."/>
        </authorList>
    </citation>
    <scope>NUCLEOTIDE SEQUENCE</scope>
    <source>
        <strain evidence="2">CL551</strain>
    </source>
</reference>
<dbReference type="EMBL" id="CAJVPV010006273">
    <property type="protein sequence ID" value="CAG8602505.1"/>
    <property type="molecule type" value="Genomic_DNA"/>
</dbReference>
<keyword evidence="3" id="KW-1185">Reference proteome</keyword>
<evidence type="ECO:0000256" key="1">
    <source>
        <dbReference type="SAM" id="MobiDB-lite"/>
    </source>
</evidence>
<comment type="caution">
    <text evidence="2">The sequence shown here is derived from an EMBL/GenBank/DDBJ whole genome shotgun (WGS) entry which is preliminary data.</text>
</comment>
<dbReference type="OrthoDB" id="2445463at2759"/>
<feature type="compositionally biased region" description="Basic and acidic residues" evidence="1">
    <location>
        <begin position="18"/>
        <end position="48"/>
    </location>
</feature>
<name>A0A9N9CJH9_9GLOM</name>
<feature type="region of interest" description="Disordered" evidence="1">
    <location>
        <begin position="15"/>
        <end position="61"/>
    </location>
</feature>
<proteinExistence type="predicted"/>
<protein>
    <submittedName>
        <fullName evidence="2">17276_t:CDS:1</fullName>
    </submittedName>
</protein>
<evidence type="ECO:0000313" key="2">
    <source>
        <dbReference type="EMBL" id="CAG8602505.1"/>
    </source>
</evidence>
<evidence type="ECO:0000313" key="3">
    <source>
        <dbReference type="Proteomes" id="UP000789342"/>
    </source>
</evidence>